<feature type="compositionally biased region" description="Basic and acidic residues" evidence="4">
    <location>
        <begin position="161"/>
        <end position="175"/>
    </location>
</feature>
<feature type="compositionally biased region" description="Basic and acidic residues" evidence="4">
    <location>
        <begin position="207"/>
        <end position="217"/>
    </location>
</feature>
<evidence type="ECO:0000256" key="3">
    <source>
        <dbReference type="ARBA" id="ARBA00023306"/>
    </source>
</evidence>
<evidence type="ECO:0000256" key="2">
    <source>
        <dbReference type="ARBA" id="ARBA00022776"/>
    </source>
</evidence>
<feature type="compositionally biased region" description="Basic and acidic residues" evidence="4">
    <location>
        <begin position="242"/>
        <end position="262"/>
    </location>
</feature>
<dbReference type="OrthoDB" id="683848at2759"/>
<dbReference type="Proteomes" id="UP001141806">
    <property type="component" value="Unassembled WGS sequence"/>
</dbReference>
<dbReference type="InterPro" id="IPR024990">
    <property type="entry name" value="Apc1"/>
</dbReference>
<protein>
    <submittedName>
        <fullName evidence="5">Uncharacterized protein</fullName>
    </submittedName>
</protein>
<dbReference type="PANTHER" id="PTHR12827:SF3">
    <property type="entry name" value="ANAPHASE-PROMOTING COMPLEX SUBUNIT 1"/>
    <property type="match status" value="1"/>
</dbReference>
<organism evidence="5 6">
    <name type="scientific">Protea cynaroides</name>
    <dbReference type="NCBI Taxonomy" id="273540"/>
    <lineage>
        <taxon>Eukaryota</taxon>
        <taxon>Viridiplantae</taxon>
        <taxon>Streptophyta</taxon>
        <taxon>Embryophyta</taxon>
        <taxon>Tracheophyta</taxon>
        <taxon>Spermatophyta</taxon>
        <taxon>Magnoliopsida</taxon>
        <taxon>Proteales</taxon>
        <taxon>Proteaceae</taxon>
        <taxon>Protea</taxon>
    </lineage>
</organism>
<dbReference type="PANTHER" id="PTHR12827">
    <property type="entry name" value="MEIOTIC CHECKPOINT REGULATOR TSG24 FAMILY MEMBER"/>
    <property type="match status" value="1"/>
</dbReference>
<feature type="region of interest" description="Disordered" evidence="4">
    <location>
        <begin position="231"/>
        <end position="289"/>
    </location>
</feature>
<keyword evidence="2" id="KW-0498">Mitosis</keyword>
<feature type="compositionally biased region" description="Basic and acidic residues" evidence="4">
    <location>
        <begin position="70"/>
        <end position="81"/>
    </location>
</feature>
<dbReference type="AlphaFoldDB" id="A0A9Q0R3M4"/>
<dbReference type="GO" id="GO:0007091">
    <property type="term" value="P:metaphase/anaphase transition of mitotic cell cycle"/>
    <property type="evidence" value="ECO:0007669"/>
    <property type="project" value="TreeGrafter"/>
</dbReference>
<feature type="compositionally biased region" description="Basic and acidic residues" evidence="4">
    <location>
        <begin position="93"/>
        <end position="104"/>
    </location>
</feature>
<keyword evidence="3" id="KW-0131">Cell cycle</keyword>
<dbReference type="GO" id="GO:0060090">
    <property type="term" value="F:molecular adaptor activity"/>
    <property type="evidence" value="ECO:0007669"/>
    <property type="project" value="TreeGrafter"/>
</dbReference>
<dbReference type="EMBL" id="JAMYWD010000001">
    <property type="protein sequence ID" value="KAJ4982165.1"/>
    <property type="molecule type" value="Genomic_DNA"/>
</dbReference>
<feature type="compositionally biased region" description="Basic and acidic residues" evidence="4">
    <location>
        <begin position="115"/>
        <end position="128"/>
    </location>
</feature>
<feature type="region of interest" description="Disordered" evidence="4">
    <location>
        <begin position="1"/>
        <end position="217"/>
    </location>
</feature>
<name>A0A9Q0R3M4_9MAGN</name>
<feature type="compositionally biased region" description="Polar residues" evidence="4">
    <location>
        <begin position="1"/>
        <end position="12"/>
    </location>
</feature>
<keyword evidence="1" id="KW-0132">Cell division</keyword>
<proteinExistence type="predicted"/>
<gene>
    <name evidence="5" type="ORF">NE237_033002</name>
</gene>
<comment type="caution">
    <text evidence="5">The sequence shown here is derived from an EMBL/GenBank/DDBJ whole genome shotgun (WGS) entry which is preliminary data.</text>
</comment>
<evidence type="ECO:0000313" key="6">
    <source>
        <dbReference type="Proteomes" id="UP001141806"/>
    </source>
</evidence>
<evidence type="ECO:0000256" key="4">
    <source>
        <dbReference type="SAM" id="MobiDB-lite"/>
    </source>
</evidence>
<dbReference type="GO" id="GO:0070979">
    <property type="term" value="P:protein K11-linked ubiquitination"/>
    <property type="evidence" value="ECO:0007669"/>
    <property type="project" value="TreeGrafter"/>
</dbReference>
<accession>A0A9Q0R3M4</accession>
<keyword evidence="6" id="KW-1185">Reference proteome</keyword>
<dbReference type="GO" id="GO:0051301">
    <property type="term" value="P:cell division"/>
    <property type="evidence" value="ECO:0007669"/>
    <property type="project" value="UniProtKB-KW"/>
</dbReference>
<reference evidence="5" key="1">
    <citation type="journal article" date="2023" name="Plant J.">
        <title>The genome of the king protea, Protea cynaroides.</title>
        <authorList>
            <person name="Chang J."/>
            <person name="Duong T.A."/>
            <person name="Schoeman C."/>
            <person name="Ma X."/>
            <person name="Roodt D."/>
            <person name="Barker N."/>
            <person name="Li Z."/>
            <person name="Van de Peer Y."/>
            <person name="Mizrachi E."/>
        </authorList>
    </citation>
    <scope>NUCLEOTIDE SEQUENCE</scope>
    <source>
        <tissue evidence="5">Young leaves</tissue>
    </source>
</reference>
<sequence length="421" mass="47753">MLSAVSPSTVAGSSLEEMLESLRQREEQPKDIPPALPTRPTSRARLPTARSLPLNFKVGDSANEYLPNNSKEKEEKGRFKVGDSANECLPNNSEEKEEKGRFKVGDFANEYLPNSKEKEEKRRFKVGDSADEYLPNNSKEKEEKGRFEVGDSANEYLPNNYKEKEEKEERGRFKVGDSANEYLPNNYKEKGRFKVGDSANEYLPNNSKEKEAKGRFKVEYLPKEKGRFKVGDSANEYLPNNSKEKEDKGRDRGLRRGDRESASRQVSFGRKKMKIDQPSESPYGKKPGDEIYGEVIAETGSNHGVVSSTLPQSPEERQWRDNISHFLKKLRRLVFSNNVLRYAATRNGDAQELLYNFAVYFLNEIKPVSVTSGITLPKGLSQYVDPGTLEICLHLIVLSLSVVMAGSGRLQTFRLLRFLRS</sequence>
<evidence type="ECO:0000313" key="5">
    <source>
        <dbReference type="EMBL" id="KAJ4982165.1"/>
    </source>
</evidence>
<dbReference type="GO" id="GO:0005680">
    <property type="term" value="C:anaphase-promoting complex"/>
    <property type="evidence" value="ECO:0007669"/>
    <property type="project" value="InterPro"/>
</dbReference>
<feature type="compositionally biased region" description="Basic and acidic residues" evidence="4">
    <location>
        <begin position="138"/>
        <end position="149"/>
    </location>
</feature>
<feature type="compositionally biased region" description="Basic and acidic residues" evidence="4">
    <location>
        <begin position="20"/>
        <end position="30"/>
    </location>
</feature>
<dbReference type="GO" id="GO:0031145">
    <property type="term" value="P:anaphase-promoting complex-dependent catabolic process"/>
    <property type="evidence" value="ECO:0007669"/>
    <property type="project" value="TreeGrafter"/>
</dbReference>
<evidence type="ECO:0000256" key="1">
    <source>
        <dbReference type="ARBA" id="ARBA00022618"/>
    </source>
</evidence>